<dbReference type="GO" id="GO:0090374">
    <property type="term" value="P:oligopeptide export from mitochondrion"/>
    <property type="evidence" value="ECO:0007669"/>
    <property type="project" value="TreeGrafter"/>
</dbReference>
<keyword evidence="13" id="KW-1185">Reference proteome</keyword>
<dbReference type="GO" id="GO:0005743">
    <property type="term" value="C:mitochondrial inner membrane"/>
    <property type="evidence" value="ECO:0007669"/>
    <property type="project" value="TreeGrafter"/>
</dbReference>
<keyword evidence="12" id="KW-0378">Hydrolase</keyword>
<evidence type="ECO:0000313" key="12">
    <source>
        <dbReference type="EMBL" id="RKP16962.1"/>
    </source>
</evidence>
<evidence type="ECO:0000313" key="13">
    <source>
        <dbReference type="Proteomes" id="UP000030755"/>
    </source>
</evidence>
<feature type="transmembrane region" description="Helical" evidence="8">
    <location>
        <begin position="20"/>
        <end position="41"/>
    </location>
</feature>
<feature type="domain" description="ABC transporter" evidence="9">
    <location>
        <begin position="288"/>
        <end position="523"/>
    </location>
</feature>
<dbReference type="InterPro" id="IPR003593">
    <property type="entry name" value="AAA+_ATPase"/>
</dbReference>
<dbReference type="SUPFAM" id="SSF90123">
    <property type="entry name" value="ABC transporter transmembrane region"/>
    <property type="match status" value="1"/>
</dbReference>
<dbReference type="FunFam" id="3.40.50.300:FF:000218">
    <property type="entry name" value="Multidrug ABC transporter ATP-binding protein"/>
    <property type="match status" value="1"/>
</dbReference>
<dbReference type="SMART" id="SM00382">
    <property type="entry name" value="AAA"/>
    <property type="match status" value="1"/>
</dbReference>
<dbReference type="PROSITE" id="PS50929">
    <property type="entry name" value="ABC_TM1F"/>
    <property type="match status" value="1"/>
</dbReference>
<dbReference type="InterPro" id="IPR039421">
    <property type="entry name" value="Type_1_exporter"/>
</dbReference>
<name>A0A075AUA3_ROZAC</name>
<keyword evidence="7 8" id="KW-0472">Membrane</keyword>
<keyword evidence="5" id="KW-0067">ATP-binding</keyword>
<comment type="similarity">
    <text evidence="2">Belongs to the ABC transporter superfamily. ABCB family. Mitochondrial peptide exporter (TC 3.A.1.212) subfamily.</text>
</comment>
<reference evidence="14" key="2">
    <citation type="journal article" date="2018" name="Nat. Microbiol.">
        <title>Leveraging single-cell genomics to expand the fungal tree of life.</title>
        <authorList>
            <person name="Ahrendt S.R."/>
            <person name="Quandt C.A."/>
            <person name="Ciobanu D."/>
            <person name="Clum A."/>
            <person name="Salamov A."/>
            <person name="Andreopoulos B."/>
            <person name="Cheng J.F."/>
            <person name="Woyke T."/>
            <person name="Pelin A."/>
            <person name="Henrissat B."/>
            <person name="Reynolds N.K."/>
            <person name="Benny G.L."/>
            <person name="Smith M.E."/>
            <person name="James T.Y."/>
            <person name="Grigoriev I.V."/>
        </authorList>
    </citation>
    <scope>NUCLEOTIDE SEQUENCE [LARGE SCALE GENOMIC DNA]</scope>
    <source>
        <strain evidence="14">CSF55</strain>
    </source>
</reference>
<dbReference type="InterPro" id="IPR003439">
    <property type="entry name" value="ABC_transporter-like_ATP-bd"/>
</dbReference>
<evidence type="ECO:0000256" key="4">
    <source>
        <dbReference type="ARBA" id="ARBA00022741"/>
    </source>
</evidence>
<dbReference type="InterPro" id="IPR036640">
    <property type="entry name" value="ABC1_TM_sf"/>
</dbReference>
<dbReference type="Pfam" id="PF00005">
    <property type="entry name" value="ABC_tran"/>
    <property type="match status" value="1"/>
</dbReference>
<dbReference type="EMBL" id="ML006115">
    <property type="protein sequence ID" value="RKP16962.1"/>
    <property type="molecule type" value="Genomic_DNA"/>
</dbReference>
<evidence type="ECO:0000259" key="10">
    <source>
        <dbReference type="PROSITE" id="PS50929"/>
    </source>
</evidence>
<comment type="subcellular location">
    <subcellularLocation>
        <location evidence="1">Membrane</location>
        <topology evidence="1">Multi-pass membrane protein</topology>
    </subcellularLocation>
</comment>
<dbReference type="CDD" id="cd03249">
    <property type="entry name" value="ABC_MTABC3_MDL1_MDL2"/>
    <property type="match status" value="1"/>
</dbReference>
<evidence type="ECO:0000256" key="2">
    <source>
        <dbReference type="ARBA" id="ARBA00005580"/>
    </source>
</evidence>
<dbReference type="OMA" id="MTWLGER"/>
<evidence type="ECO:0000313" key="11">
    <source>
        <dbReference type="EMBL" id="EPZ33735.1"/>
    </source>
</evidence>
<evidence type="ECO:0000256" key="6">
    <source>
        <dbReference type="ARBA" id="ARBA00022989"/>
    </source>
</evidence>
<evidence type="ECO:0000256" key="8">
    <source>
        <dbReference type="SAM" id="Phobius"/>
    </source>
</evidence>
<reference evidence="12" key="3">
    <citation type="submission" date="2018-08" db="EMBL/GenBank/DDBJ databases">
        <title>Leveraging single-cell genomics to expand the Fungal Tree of Life.</title>
        <authorList>
            <consortium name="DOE Joint Genome Institute"/>
            <person name="Ahrendt S.R."/>
            <person name="Quandt C.A."/>
            <person name="Ciobanu D."/>
            <person name="Clum A."/>
            <person name="Salamov A."/>
            <person name="Andreopoulos B."/>
            <person name="Cheng J.-F."/>
            <person name="Woyke T."/>
            <person name="Pelin A."/>
            <person name="Henrissat B."/>
            <person name="Reynolds N."/>
            <person name="Benny G.L."/>
            <person name="Smith M.E."/>
            <person name="James T.Y."/>
            <person name="Grigoriev I.V."/>
        </authorList>
    </citation>
    <scope>NUCLEOTIDE SEQUENCE</scope>
    <source>
        <strain evidence="12">CSF55</strain>
    </source>
</reference>
<dbReference type="GO" id="GO:0015421">
    <property type="term" value="F:ABC-type oligopeptide transporter activity"/>
    <property type="evidence" value="ECO:0007669"/>
    <property type="project" value="TreeGrafter"/>
</dbReference>
<dbReference type="PANTHER" id="PTHR43394">
    <property type="entry name" value="ATP-DEPENDENT PERMEASE MDL1, MITOCHONDRIAL"/>
    <property type="match status" value="1"/>
</dbReference>
<dbReference type="EMBL" id="KE561045">
    <property type="protein sequence ID" value="EPZ33735.1"/>
    <property type="molecule type" value="Genomic_DNA"/>
</dbReference>
<dbReference type="InterPro" id="IPR017871">
    <property type="entry name" value="ABC_transporter-like_CS"/>
</dbReference>
<gene>
    <name evidence="11" type="ORF">O9G_002373</name>
    <name evidence="12" type="ORF">ROZALSC1DRAFT_31193</name>
</gene>
<dbReference type="GO" id="GO:0005524">
    <property type="term" value="F:ATP binding"/>
    <property type="evidence" value="ECO:0007669"/>
    <property type="project" value="UniProtKB-KW"/>
</dbReference>
<dbReference type="InterPro" id="IPR011527">
    <property type="entry name" value="ABC1_TM_dom"/>
</dbReference>
<evidence type="ECO:0000256" key="3">
    <source>
        <dbReference type="ARBA" id="ARBA00022692"/>
    </source>
</evidence>
<dbReference type="Pfam" id="PF00664">
    <property type="entry name" value="ABC_membrane"/>
    <property type="match status" value="1"/>
</dbReference>
<dbReference type="PROSITE" id="PS50893">
    <property type="entry name" value="ABC_TRANSPORTER_2"/>
    <property type="match status" value="1"/>
</dbReference>
<reference evidence="11 13" key="1">
    <citation type="journal article" date="2013" name="Curr. Biol.">
        <title>Shared signatures of parasitism and phylogenomics unite Cryptomycota and microsporidia.</title>
        <authorList>
            <person name="James T.Y."/>
            <person name="Pelin A."/>
            <person name="Bonen L."/>
            <person name="Ahrendt S."/>
            <person name="Sain D."/>
            <person name="Corradi N."/>
            <person name="Stajich J.E."/>
        </authorList>
    </citation>
    <scope>NUCLEOTIDE SEQUENCE [LARGE SCALE GENOMIC DNA]</scope>
    <source>
        <strain evidence="11">CSF55</strain>
        <strain evidence="11">CSF55</strain>
    </source>
</reference>
<protein>
    <submittedName>
        <fullName evidence="11">ABC transporter domain-containing protein</fullName>
    </submittedName>
    <submittedName>
        <fullName evidence="12">P-loop containing nucleoside triphosphate hydrolase protein</fullName>
    </submittedName>
</protein>
<proteinExistence type="inferred from homology"/>
<dbReference type="Gene3D" id="1.20.1560.10">
    <property type="entry name" value="ABC transporter type 1, transmembrane domain"/>
    <property type="match status" value="2"/>
</dbReference>
<dbReference type="CDD" id="cd18573">
    <property type="entry name" value="ABC_6TM_ABCB10_like"/>
    <property type="match status" value="1"/>
</dbReference>
<evidence type="ECO:0000256" key="5">
    <source>
        <dbReference type="ARBA" id="ARBA00022840"/>
    </source>
</evidence>
<dbReference type="Proteomes" id="UP000281549">
    <property type="component" value="Unassembled WGS sequence"/>
</dbReference>
<dbReference type="HOGENOM" id="CLU_000604_84_3_1"/>
<dbReference type="PANTHER" id="PTHR43394:SF1">
    <property type="entry name" value="ATP-BINDING CASSETTE SUB-FAMILY B MEMBER 10, MITOCHONDRIAL"/>
    <property type="match status" value="1"/>
</dbReference>
<dbReference type="OrthoDB" id="6500128at2759"/>
<dbReference type="AlphaFoldDB" id="A0A075AUA3"/>
<dbReference type="SUPFAM" id="SSF52540">
    <property type="entry name" value="P-loop containing nucleoside triphosphate hydrolases"/>
    <property type="match status" value="1"/>
</dbReference>
<evidence type="ECO:0000256" key="7">
    <source>
        <dbReference type="ARBA" id="ARBA00023136"/>
    </source>
</evidence>
<keyword evidence="4" id="KW-0547">Nucleotide-binding</keyword>
<keyword evidence="3 8" id="KW-0812">Transmembrane</keyword>
<evidence type="ECO:0000259" key="9">
    <source>
        <dbReference type="PROSITE" id="PS50893"/>
    </source>
</evidence>
<dbReference type="STRING" id="988480.A0A075AUA3"/>
<evidence type="ECO:0000256" key="1">
    <source>
        <dbReference type="ARBA" id="ARBA00004141"/>
    </source>
</evidence>
<feature type="transmembrane region" description="Helical" evidence="8">
    <location>
        <begin position="126"/>
        <end position="145"/>
    </location>
</feature>
<sequence>MTVPYAMGQMVDIVTQPEKIGYSLSTVLWGMSGLFTIGIIANFARVFMFRVAGEKIIFKLRSDLYEHILKQDISFFDKTRTGELISRLSSDTQIVGKSLTSQLNDGLRATCQTIIGVAMMTAVSPYLSFVVLSIVSPIALSAVAYGRYVRKLGSDTQTAISKAMEIADERLSSIKTVKAFGNETRELYAYQDKIKRIYNLAIKETIASSGFYSLVISAGQISVGSLGSFLLYTVYVGSSMAMLSSFYSEVNKGIGASERIFEMLENNPKIESIKDHQLMLPKNRTPEIEFKEVSFVYPGRNQSVLNSISFELEAGKTTACVGHSGSGKSTLVQLLLRFYDPLEGSIKIDGLELKDISLTEWRKIIGLVNQEPILFDGTIEENIRYGNPDATEEEIIEASKMSNCYSFIMNFPDKFKTLVGEKGTSLSGGQKQRIAMARAFLRNPKILILDEASSALDAESEVLVQQSLERLVKGRTVLIIAHRLSTIRQADKIIVLNKGSIESMGSFDELLEDPNGSFSKLVNLQSINKHN</sequence>
<dbReference type="PROSITE" id="PS00211">
    <property type="entry name" value="ABC_TRANSPORTER_1"/>
    <property type="match status" value="1"/>
</dbReference>
<feature type="domain" description="ABC transmembrane type-1" evidence="10">
    <location>
        <begin position="1"/>
        <end position="252"/>
    </location>
</feature>
<organism evidence="11 13">
    <name type="scientific">Rozella allomycis (strain CSF55)</name>
    <dbReference type="NCBI Taxonomy" id="988480"/>
    <lineage>
        <taxon>Eukaryota</taxon>
        <taxon>Fungi</taxon>
        <taxon>Fungi incertae sedis</taxon>
        <taxon>Cryptomycota</taxon>
        <taxon>Cryptomycota incertae sedis</taxon>
        <taxon>Rozella</taxon>
    </lineage>
</organism>
<dbReference type="Proteomes" id="UP000030755">
    <property type="component" value="Unassembled WGS sequence"/>
</dbReference>
<dbReference type="InterPro" id="IPR027417">
    <property type="entry name" value="P-loop_NTPase"/>
</dbReference>
<evidence type="ECO:0000313" key="14">
    <source>
        <dbReference type="Proteomes" id="UP000281549"/>
    </source>
</evidence>
<keyword evidence="6 8" id="KW-1133">Transmembrane helix</keyword>
<dbReference type="GO" id="GO:0016887">
    <property type="term" value="F:ATP hydrolysis activity"/>
    <property type="evidence" value="ECO:0007669"/>
    <property type="project" value="InterPro"/>
</dbReference>
<dbReference type="Gene3D" id="3.40.50.300">
    <property type="entry name" value="P-loop containing nucleotide triphosphate hydrolases"/>
    <property type="match status" value="1"/>
</dbReference>
<accession>A0A075AUA3</accession>